<dbReference type="InterPro" id="IPR045355">
    <property type="entry name" value="PolyA_pol_cat_su"/>
</dbReference>
<evidence type="ECO:0000259" key="8">
    <source>
        <dbReference type="Pfam" id="PF19244"/>
    </source>
</evidence>
<evidence type="ECO:0000256" key="1">
    <source>
        <dbReference type="ARBA" id="ARBA00004328"/>
    </source>
</evidence>
<keyword evidence="3" id="KW-0808">Transferase</keyword>
<evidence type="ECO:0000313" key="9">
    <source>
        <dbReference type="EMBL" id="QHT12503.1"/>
    </source>
</evidence>
<keyword evidence="6" id="KW-0946">Virion</keyword>
<reference evidence="9" key="1">
    <citation type="journal article" date="2020" name="Nature">
        <title>Giant virus diversity and host interactions through global metagenomics.</title>
        <authorList>
            <person name="Schulz F."/>
            <person name="Roux S."/>
            <person name="Paez-Espino D."/>
            <person name="Jungbluth S."/>
            <person name="Walsh D.A."/>
            <person name="Denef V.J."/>
            <person name="McMahon K.D."/>
            <person name="Konstantinidis K.T."/>
            <person name="Eloe-Fadrosh E.A."/>
            <person name="Kyrpides N.C."/>
            <person name="Woyke T."/>
        </authorList>
    </citation>
    <scope>NUCLEOTIDE SEQUENCE</scope>
    <source>
        <strain evidence="9">GVMAG-M-3300023174-129</strain>
    </source>
</reference>
<dbReference type="AlphaFoldDB" id="A0A6C0D7R4"/>
<organism evidence="9">
    <name type="scientific">viral metagenome</name>
    <dbReference type="NCBI Taxonomy" id="1070528"/>
    <lineage>
        <taxon>unclassified sequences</taxon>
        <taxon>metagenomes</taxon>
        <taxon>organismal metagenomes</taxon>
    </lineage>
</organism>
<evidence type="ECO:0000256" key="5">
    <source>
        <dbReference type="ARBA" id="ARBA00022840"/>
    </source>
</evidence>
<feature type="domain" description="Poly(A) polymerase catalytic subunit" evidence="8">
    <location>
        <begin position="48"/>
        <end position="175"/>
    </location>
</feature>
<accession>A0A6C0D7R4</accession>
<keyword evidence="2" id="KW-0507">mRNA processing</keyword>
<keyword evidence="4" id="KW-0547">Nucleotide-binding</keyword>
<evidence type="ECO:0000256" key="2">
    <source>
        <dbReference type="ARBA" id="ARBA00022664"/>
    </source>
</evidence>
<proteinExistence type="predicted"/>
<dbReference type="EMBL" id="MN739547">
    <property type="protein sequence ID" value="QHT12503.1"/>
    <property type="molecule type" value="Genomic_DNA"/>
</dbReference>
<evidence type="ECO:0000256" key="3">
    <source>
        <dbReference type="ARBA" id="ARBA00022679"/>
    </source>
</evidence>
<evidence type="ECO:0000256" key="4">
    <source>
        <dbReference type="ARBA" id="ARBA00022741"/>
    </source>
</evidence>
<dbReference type="GO" id="GO:0016740">
    <property type="term" value="F:transferase activity"/>
    <property type="evidence" value="ECO:0007669"/>
    <property type="project" value="UniProtKB-KW"/>
</dbReference>
<keyword evidence="5" id="KW-0067">ATP-binding</keyword>
<evidence type="ECO:0000256" key="6">
    <source>
        <dbReference type="ARBA" id="ARBA00022844"/>
    </source>
</evidence>
<keyword evidence="7" id="KW-0804">Transcription</keyword>
<evidence type="ECO:0000256" key="7">
    <source>
        <dbReference type="ARBA" id="ARBA00023163"/>
    </source>
</evidence>
<dbReference type="GO" id="GO:0006397">
    <property type="term" value="P:mRNA processing"/>
    <property type="evidence" value="ECO:0007669"/>
    <property type="project" value="UniProtKB-KW"/>
</dbReference>
<comment type="subcellular location">
    <subcellularLocation>
        <location evidence="1">Virion</location>
    </subcellularLocation>
</comment>
<sequence>MEEDIYLKTLTKKNKNLEKHLDNAITKAEEILDFESAHDPEIIQALTIVKNFIIRKKRICYGGTAINALLPKKDKFYDPEYTLPDYDFITYEADNDVKELVSDLKNAGFTDVLHRVGMHEGTKKILVNFIAIADITEVNRDTYNVFLESSKRINNIHYTNENMLRMMMYLEISRPRGEVSRWKKVVERLELLNKHFPIKSCVKTHRVKDIPENVKNTLFNFIIQNQRVLANLDLENIYRKSLTKKDLVFSTKHFHGKVVFYTPNAERDVNYLNKHFNNLKIIYHPARGEYLSRRVTLVYEGIPIALLVEETACHSYNNIKTDRNQILHIASLETLITLHLSLYFFSVSEKEYLCDIGKAIRTHKLISNTSKSQFDVFPVACSGYQKGYATLLREKVDRIEEEKEKKRYTLKKRKNSN</sequence>
<dbReference type="GO" id="GO:0044423">
    <property type="term" value="C:virion component"/>
    <property type="evidence" value="ECO:0007669"/>
    <property type="project" value="UniProtKB-KW"/>
</dbReference>
<dbReference type="Pfam" id="PF19244">
    <property type="entry name" value="Poly_A_pol_cat"/>
    <property type="match status" value="1"/>
</dbReference>
<dbReference type="GO" id="GO:0005524">
    <property type="term" value="F:ATP binding"/>
    <property type="evidence" value="ECO:0007669"/>
    <property type="project" value="UniProtKB-KW"/>
</dbReference>
<protein>
    <recommendedName>
        <fullName evidence="8">Poly(A) polymerase catalytic subunit domain-containing protein</fullName>
    </recommendedName>
</protein>
<name>A0A6C0D7R4_9ZZZZ</name>